<evidence type="ECO:0000313" key="8">
    <source>
        <dbReference type="Proteomes" id="UP001500729"/>
    </source>
</evidence>
<proteinExistence type="inferred from homology"/>
<dbReference type="PANTHER" id="PTHR48050:SF13">
    <property type="entry name" value="STEROL 3-BETA-GLUCOSYLTRANSFERASE UGT80A2"/>
    <property type="match status" value="1"/>
</dbReference>
<dbReference type="RefSeq" id="WP_009943467.1">
    <property type="nucleotide sequence ID" value="NZ_BAAAGS010000013.1"/>
</dbReference>
<organism evidence="7 8">
    <name type="scientific">Saccharopolyspora erythraea</name>
    <name type="common">Streptomyces erythraeus</name>
    <dbReference type="NCBI Taxonomy" id="1836"/>
    <lineage>
        <taxon>Bacteria</taxon>
        <taxon>Bacillati</taxon>
        <taxon>Actinomycetota</taxon>
        <taxon>Actinomycetes</taxon>
        <taxon>Pseudonocardiales</taxon>
        <taxon>Pseudonocardiaceae</taxon>
        <taxon>Saccharopolyspora</taxon>
    </lineage>
</organism>
<evidence type="ECO:0000256" key="3">
    <source>
        <dbReference type="ARBA" id="ARBA00022679"/>
    </source>
</evidence>
<comment type="similarity">
    <text evidence="1">Belongs to the glycosyltransferase 28 family.</text>
</comment>
<dbReference type="Proteomes" id="UP001500729">
    <property type="component" value="Unassembled WGS sequence"/>
</dbReference>
<evidence type="ECO:0000256" key="4">
    <source>
        <dbReference type="SAM" id="MobiDB-lite"/>
    </source>
</evidence>
<gene>
    <name evidence="7" type="ORF">GCM10009533_25230</name>
</gene>
<comment type="caution">
    <text evidence="7">The sequence shown here is derived from an EMBL/GenBank/DDBJ whole genome shotgun (WGS) entry which is preliminary data.</text>
</comment>
<dbReference type="InterPro" id="IPR035595">
    <property type="entry name" value="UDP_glycos_trans_CS"/>
</dbReference>
<evidence type="ECO:0000259" key="5">
    <source>
        <dbReference type="Pfam" id="PF06722"/>
    </source>
</evidence>
<dbReference type="SUPFAM" id="SSF53756">
    <property type="entry name" value="UDP-Glycosyltransferase/glycogen phosphorylase"/>
    <property type="match status" value="1"/>
</dbReference>
<feature type="region of interest" description="Disordered" evidence="4">
    <location>
        <begin position="71"/>
        <end position="96"/>
    </location>
</feature>
<keyword evidence="8" id="KW-1185">Reference proteome</keyword>
<dbReference type="InterPro" id="IPR010610">
    <property type="entry name" value="EryCIII-like_C"/>
</dbReference>
<dbReference type="PANTHER" id="PTHR48050">
    <property type="entry name" value="STEROL 3-BETA-GLUCOSYLTRANSFERASE"/>
    <property type="match status" value="1"/>
</dbReference>
<dbReference type="Pfam" id="PF21036">
    <property type="entry name" value="EryCIII-like_N"/>
    <property type="match status" value="1"/>
</dbReference>
<feature type="domain" description="Erythromycin biosynthesis protein CIII-like C-terminal" evidence="5">
    <location>
        <begin position="261"/>
        <end position="390"/>
    </location>
</feature>
<feature type="domain" description="Erythromycin biosynthesis protein CIII-like N-terminal" evidence="6">
    <location>
        <begin position="24"/>
        <end position="147"/>
    </location>
</feature>
<dbReference type="CDD" id="cd03784">
    <property type="entry name" value="GT1_Gtf-like"/>
    <property type="match status" value="1"/>
</dbReference>
<keyword evidence="2" id="KW-0328">Glycosyltransferase</keyword>
<accession>A0ABN1CS44</accession>
<keyword evidence="3" id="KW-0808">Transferase</keyword>
<dbReference type="Pfam" id="PF06722">
    <property type="entry name" value="EryCIII-like_C"/>
    <property type="match status" value="1"/>
</dbReference>
<dbReference type="InterPro" id="IPR048284">
    <property type="entry name" value="EryCIII-like_N"/>
</dbReference>
<protein>
    <recommendedName>
        <fullName evidence="9">N-glycosyltransferase</fullName>
    </recommendedName>
</protein>
<sequence length="392" mass="41535">MRIVLTCLPYYSHLVPVVIPVARALRRAGHTAAVATAPAMAAELARHGIEHLPLPNVRTLEQLLADPAFLTSPGMPGAEGEDTEETARAREDPGPLTKAFAGPLAGTFARDLIAAAADWRPDVIVRECNEFGGYLAAERLGLPRAVLDIAPYSCAHLPFLRNTLNSQLDDLGLDPSDDPWQPNAGLLAAVVPAAWYPERLRVPSLRSYRPNPAAPRAFPVDAERPLVLAGLGTVAHTVVPEAPRLLAAMVAALGELPCDGVVSLGPALETWSGPRPANVRLMSFAPQRELLGRAALFLSHGGFGGVHEAVQAGTPMVNLPLFADQPDNARRVTELGLGLHLDPAAATPEALAEAAGRVLTDRGFRRRAAELARQSREAPGFDVLAEDLAALA</sequence>
<dbReference type="PROSITE" id="PS00375">
    <property type="entry name" value="UDPGT"/>
    <property type="match status" value="1"/>
</dbReference>
<evidence type="ECO:0000313" key="7">
    <source>
        <dbReference type="EMBL" id="GAA0524767.1"/>
    </source>
</evidence>
<evidence type="ECO:0000259" key="6">
    <source>
        <dbReference type="Pfam" id="PF21036"/>
    </source>
</evidence>
<evidence type="ECO:0000256" key="1">
    <source>
        <dbReference type="ARBA" id="ARBA00006962"/>
    </source>
</evidence>
<name>A0ABN1CS44_SACER</name>
<evidence type="ECO:0008006" key="9">
    <source>
        <dbReference type="Google" id="ProtNLM"/>
    </source>
</evidence>
<dbReference type="EMBL" id="BAAAGS010000013">
    <property type="protein sequence ID" value="GAA0524767.1"/>
    <property type="molecule type" value="Genomic_DNA"/>
</dbReference>
<evidence type="ECO:0000256" key="2">
    <source>
        <dbReference type="ARBA" id="ARBA00022676"/>
    </source>
</evidence>
<dbReference type="InterPro" id="IPR002213">
    <property type="entry name" value="UDP_glucos_trans"/>
</dbReference>
<reference evidence="7 8" key="1">
    <citation type="journal article" date="2019" name="Int. J. Syst. Evol. Microbiol.">
        <title>The Global Catalogue of Microorganisms (GCM) 10K type strain sequencing project: providing services to taxonomists for standard genome sequencing and annotation.</title>
        <authorList>
            <consortium name="The Broad Institute Genomics Platform"/>
            <consortium name="The Broad Institute Genome Sequencing Center for Infectious Disease"/>
            <person name="Wu L."/>
            <person name="Ma J."/>
        </authorList>
    </citation>
    <scope>NUCLEOTIDE SEQUENCE [LARGE SCALE GENOMIC DNA]</scope>
    <source>
        <strain evidence="7 8">JCM 10303</strain>
    </source>
</reference>
<dbReference type="InterPro" id="IPR050426">
    <property type="entry name" value="Glycosyltransferase_28"/>
</dbReference>
<dbReference type="Gene3D" id="3.40.50.2000">
    <property type="entry name" value="Glycogen Phosphorylase B"/>
    <property type="match status" value="2"/>
</dbReference>